<evidence type="ECO:0000256" key="1">
    <source>
        <dbReference type="SAM" id="MobiDB-lite"/>
    </source>
</evidence>
<accession>A0ABQ6N3H5</accession>
<comment type="caution">
    <text evidence="2">The sequence shown here is derived from an EMBL/GenBank/DDBJ whole genome shotgun (WGS) entry which is preliminary data.</text>
</comment>
<feature type="region of interest" description="Disordered" evidence="1">
    <location>
        <begin position="32"/>
        <end position="52"/>
    </location>
</feature>
<evidence type="ECO:0000313" key="3">
    <source>
        <dbReference type="Proteomes" id="UP001165060"/>
    </source>
</evidence>
<protein>
    <submittedName>
        <fullName evidence="2">Uncharacterized protein</fullName>
    </submittedName>
</protein>
<feature type="compositionally biased region" description="Polar residues" evidence="1">
    <location>
        <begin position="38"/>
        <end position="52"/>
    </location>
</feature>
<dbReference type="Proteomes" id="UP001165060">
    <property type="component" value="Unassembled WGS sequence"/>
</dbReference>
<name>A0ABQ6N3H5_9STRA</name>
<reference evidence="2 3" key="1">
    <citation type="journal article" date="2023" name="Commun. Biol.">
        <title>Genome analysis of Parmales, the sister group of diatoms, reveals the evolutionary specialization of diatoms from phago-mixotrophs to photoautotrophs.</title>
        <authorList>
            <person name="Ban H."/>
            <person name="Sato S."/>
            <person name="Yoshikawa S."/>
            <person name="Yamada K."/>
            <person name="Nakamura Y."/>
            <person name="Ichinomiya M."/>
            <person name="Sato N."/>
            <person name="Blanc-Mathieu R."/>
            <person name="Endo H."/>
            <person name="Kuwata A."/>
            <person name="Ogata H."/>
        </authorList>
    </citation>
    <scope>NUCLEOTIDE SEQUENCE [LARGE SCALE GENOMIC DNA]</scope>
</reference>
<proteinExistence type="predicted"/>
<evidence type="ECO:0000313" key="2">
    <source>
        <dbReference type="EMBL" id="GMI38773.1"/>
    </source>
</evidence>
<sequence length="289" mass="33620">AERKLKMENPTAEFVYGGPDGQTLMVKKHTGKLEKQAAPSSKSMGLTKSQQRRGSVIMRRAAAVSKSGMTVKQLEEYHAQLMHRIGACKRCSNNLSFCNSCKEYVDRYLMLNDHVREKYNRKKEEVYRHIVKNALDDNKPYTVGVGDKFEEQTLDVIKYLKAASKRNAKWLRNMDRGFYQRERTFKDELEREIYKEIDLNTNSEGVEMFEKKDKNGNRQEKLLEIDPFFDKNVITDWVMNRGAEALYIPADVQRPWTGRRNEGEYPRKRDAGNTVRAEGVPDFVDVFRG</sequence>
<gene>
    <name evidence="2" type="ORF">TeGR_g11261</name>
</gene>
<organism evidence="2 3">
    <name type="scientific">Tetraparma gracilis</name>
    <dbReference type="NCBI Taxonomy" id="2962635"/>
    <lineage>
        <taxon>Eukaryota</taxon>
        <taxon>Sar</taxon>
        <taxon>Stramenopiles</taxon>
        <taxon>Ochrophyta</taxon>
        <taxon>Bolidophyceae</taxon>
        <taxon>Parmales</taxon>
        <taxon>Triparmaceae</taxon>
        <taxon>Tetraparma</taxon>
    </lineage>
</organism>
<keyword evidence="3" id="KW-1185">Reference proteome</keyword>
<feature type="non-terminal residue" evidence="2">
    <location>
        <position position="1"/>
    </location>
</feature>
<dbReference type="EMBL" id="BRYB01002050">
    <property type="protein sequence ID" value="GMI38773.1"/>
    <property type="molecule type" value="Genomic_DNA"/>
</dbReference>